<dbReference type="InterPro" id="IPR005828">
    <property type="entry name" value="MFS_sugar_transport-like"/>
</dbReference>
<feature type="transmembrane region" description="Helical" evidence="9">
    <location>
        <begin position="192"/>
        <end position="210"/>
    </location>
</feature>
<name>A0A8S9Y1U0_APOLU</name>
<dbReference type="PANTHER" id="PTHR48021:SF1">
    <property type="entry name" value="GH07001P-RELATED"/>
    <property type="match status" value="1"/>
</dbReference>
<dbReference type="SUPFAM" id="SSF103473">
    <property type="entry name" value="MFS general substrate transporter"/>
    <property type="match status" value="1"/>
</dbReference>
<feature type="transmembrane region" description="Helical" evidence="9">
    <location>
        <begin position="368"/>
        <end position="392"/>
    </location>
</feature>
<feature type="transmembrane region" description="Helical" evidence="9">
    <location>
        <begin position="165"/>
        <end position="186"/>
    </location>
</feature>
<protein>
    <recommendedName>
        <fullName evidence="10">Major facilitator superfamily (MFS) profile domain-containing protein</fullName>
    </recommendedName>
</protein>
<evidence type="ECO:0000256" key="6">
    <source>
        <dbReference type="ARBA" id="ARBA00022989"/>
    </source>
</evidence>
<feature type="transmembrane region" description="Helical" evidence="9">
    <location>
        <begin position="35"/>
        <end position="62"/>
    </location>
</feature>
<keyword evidence="12" id="KW-1185">Reference proteome</keyword>
<dbReference type="InterPro" id="IPR050549">
    <property type="entry name" value="MFS_Trehalose_Transporter"/>
</dbReference>
<comment type="caution">
    <text evidence="11">The sequence shown here is derived from an EMBL/GenBank/DDBJ whole genome shotgun (WGS) entry which is preliminary data.</text>
</comment>
<evidence type="ECO:0000256" key="5">
    <source>
        <dbReference type="ARBA" id="ARBA00022692"/>
    </source>
</evidence>
<dbReference type="Gene3D" id="1.20.1250.20">
    <property type="entry name" value="MFS general substrate transporter like domains"/>
    <property type="match status" value="1"/>
</dbReference>
<evidence type="ECO:0000256" key="4">
    <source>
        <dbReference type="ARBA" id="ARBA00022597"/>
    </source>
</evidence>
<feature type="transmembrane region" description="Helical" evidence="9">
    <location>
        <begin position="334"/>
        <end position="356"/>
    </location>
</feature>
<evidence type="ECO:0000256" key="9">
    <source>
        <dbReference type="SAM" id="Phobius"/>
    </source>
</evidence>
<evidence type="ECO:0000256" key="8">
    <source>
        <dbReference type="SAM" id="MobiDB-lite"/>
    </source>
</evidence>
<organism evidence="11 12">
    <name type="scientific">Apolygus lucorum</name>
    <name type="common">Small green plant bug</name>
    <name type="synonym">Lygocoris lucorum</name>
    <dbReference type="NCBI Taxonomy" id="248454"/>
    <lineage>
        <taxon>Eukaryota</taxon>
        <taxon>Metazoa</taxon>
        <taxon>Ecdysozoa</taxon>
        <taxon>Arthropoda</taxon>
        <taxon>Hexapoda</taxon>
        <taxon>Insecta</taxon>
        <taxon>Pterygota</taxon>
        <taxon>Neoptera</taxon>
        <taxon>Paraneoptera</taxon>
        <taxon>Hemiptera</taxon>
        <taxon>Heteroptera</taxon>
        <taxon>Panheteroptera</taxon>
        <taxon>Cimicomorpha</taxon>
        <taxon>Miridae</taxon>
        <taxon>Mirini</taxon>
        <taxon>Apolygus</taxon>
    </lineage>
</organism>
<proteinExistence type="predicted"/>
<comment type="subcellular location">
    <subcellularLocation>
        <location evidence="1">Cell membrane</location>
        <topology evidence="1">Multi-pass membrane protein</topology>
    </subcellularLocation>
</comment>
<feature type="transmembrane region" description="Helical" evidence="9">
    <location>
        <begin position="270"/>
        <end position="289"/>
    </location>
</feature>
<dbReference type="GO" id="GO:0022857">
    <property type="term" value="F:transmembrane transporter activity"/>
    <property type="evidence" value="ECO:0007669"/>
    <property type="project" value="InterPro"/>
</dbReference>
<evidence type="ECO:0000259" key="10">
    <source>
        <dbReference type="PROSITE" id="PS50850"/>
    </source>
</evidence>
<dbReference type="OrthoDB" id="6612291at2759"/>
<dbReference type="EMBL" id="WIXP02000002">
    <property type="protein sequence ID" value="KAF6214739.1"/>
    <property type="molecule type" value="Genomic_DNA"/>
</dbReference>
<feature type="transmembrane region" description="Helical" evidence="9">
    <location>
        <begin position="309"/>
        <end position="327"/>
    </location>
</feature>
<feature type="transmembrane region" description="Helical" evidence="9">
    <location>
        <begin position="106"/>
        <end position="126"/>
    </location>
</feature>
<dbReference type="InterPro" id="IPR036259">
    <property type="entry name" value="MFS_trans_sf"/>
</dbReference>
<evidence type="ECO:0000256" key="1">
    <source>
        <dbReference type="ARBA" id="ARBA00004651"/>
    </source>
</evidence>
<feature type="transmembrane region" description="Helical" evidence="9">
    <location>
        <begin position="132"/>
        <end position="153"/>
    </location>
</feature>
<evidence type="ECO:0000313" key="12">
    <source>
        <dbReference type="Proteomes" id="UP000466442"/>
    </source>
</evidence>
<dbReference type="GO" id="GO:0005886">
    <property type="term" value="C:plasma membrane"/>
    <property type="evidence" value="ECO:0007669"/>
    <property type="project" value="UniProtKB-SubCell"/>
</dbReference>
<keyword evidence="7 9" id="KW-0472">Membrane</keyword>
<dbReference type="AlphaFoldDB" id="A0A8S9Y1U0"/>
<accession>A0A8S9Y1U0</accession>
<evidence type="ECO:0000256" key="7">
    <source>
        <dbReference type="ARBA" id="ARBA00023136"/>
    </source>
</evidence>
<dbReference type="PANTHER" id="PTHR48021">
    <property type="match status" value="1"/>
</dbReference>
<keyword evidence="6 9" id="KW-1133">Transmembrane helix</keyword>
<feature type="transmembrane region" description="Helical" evidence="9">
    <location>
        <begin position="404"/>
        <end position="427"/>
    </location>
</feature>
<keyword evidence="3" id="KW-1003">Cell membrane</keyword>
<evidence type="ECO:0000313" key="11">
    <source>
        <dbReference type="EMBL" id="KAF6214739.1"/>
    </source>
</evidence>
<reference evidence="11" key="1">
    <citation type="journal article" date="2021" name="Mol. Ecol. Resour.">
        <title>Apolygus lucorum genome provides insights into omnivorousness and mesophyll feeding.</title>
        <authorList>
            <person name="Liu Y."/>
            <person name="Liu H."/>
            <person name="Wang H."/>
            <person name="Huang T."/>
            <person name="Liu B."/>
            <person name="Yang B."/>
            <person name="Yin L."/>
            <person name="Li B."/>
            <person name="Zhang Y."/>
            <person name="Zhang S."/>
            <person name="Jiang F."/>
            <person name="Zhang X."/>
            <person name="Ren Y."/>
            <person name="Wang B."/>
            <person name="Wang S."/>
            <person name="Lu Y."/>
            <person name="Wu K."/>
            <person name="Fan W."/>
            <person name="Wang G."/>
        </authorList>
    </citation>
    <scope>NUCLEOTIDE SEQUENCE</scope>
    <source>
        <strain evidence="11">12Hb</strain>
    </source>
</reference>
<dbReference type="Pfam" id="PF00083">
    <property type="entry name" value="Sugar_tr"/>
    <property type="match status" value="1"/>
</dbReference>
<sequence>MESDAEYRSPPRRDGSAQPQHAEKRESSSRIWYQYYATFAMFVSSFALGASTAWASPMIQILGSDDSPVGKMSNMEISPLETLPAIAATLGVILFATIITKFGRKITGYLGAACGISSSLLLLFATDKYELYVGRFLTGLSSVGLGMIAPIYLSEIAHPSIRGALITYTQFAMQFGSLVSFLLGIVCNYRWFTFYAMIGMILFPILFFLLPESPQYLLLQSRNSEAHEALMWYRGDHKVVDEELDSISKVTPRKVNYRVALRNPVNRKTMMILTFLYVFNIMAGTTVVMGYASKIFQESDSSLEPNTSAAILAVTKFLGSLASIFIIDRTGRRFLVIFSFAVMSVSLVVTTVYFYLLQVGSSVNDKGWIPIASLSTFIGANTLGVGSVTEVIATEMFTPEIKALSLGILGIMATAFTFLVLQLYAIFVEYIGIYFNFLVEALFSISSVFIAWYFLPETKGKSIAEIIEQLSEDKPNSNNRSQETISENLSC</sequence>
<dbReference type="Proteomes" id="UP000466442">
    <property type="component" value="Unassembled WGS sequence"/>
</dbReference>
<feature type="region of interest" description="Disordered" evidence="8">
    <location>
        <begin position="1"/>
        <end position="25"/>
    </location>
</feature>
<gene>
    <name evidence="11" type="ORF">GE061_009482</name>
</gene>
<feature type="transmembrane region" description="Helical" evidence="9">
    <location>
        <begin position="82"/>
        <end position="99"/>
    </location>
</feature>
<keyword evidence="4" id="KW-0762">Sugar transport</keyword>
<dbReference type="FunFam" id="1.20.1250.20:FF:000218">
    <property type="entry name" value="facilitated trehalose transporter Tret1"/>
    <property type="match status" value="1"/>
</dbReference>
<keyword evidence="5 9" id="KW-0812">Transmembrane</keyword>
<evidence type="ECO:0000256" key="3">
    <source>
        <dbReference type="ARBA" id="ARBA00022475"/>
    </source>
</evidence>
<feature type="domain" description="Major facilitator superfamily (MFS) profile" evidence="10">
    <location>
        <begin position="33"/>
        <end position="459"/>
    </location>
</feature>
<dbReference type="PROSITE" id="PS50850">
    <property type="entry name" value="MFS"/>
    <property type="match status" value="1"/>
</dbReference>
<dbReference type="InterPro" id="IPR020846">
    <property type="entry name" value="MFS_dom"/>
</dbReference>
<evidence type="ECO:0000256" key="2">
    <source>
        <dbReference type="ARBA" id="ARBA00022448"/>
    </source>
</evidence>
<feature type="transmembrane region" description="Helical" evidence="9">
    <location>
        <begin position="433"/>
        <end position="455"/>
    </location>
</feature>
<keyword evidence="2" id="KW-0813">Transport</keyword>